<gene>
    <name evidence="2" type="ordered locus">Rmar_2273</name>
</gene>
<dbReference type="KEGG" id="rmr:Rmar_2273"/>
<dbReference type="Proteomes" id="UP000002221">
    <property type="component" value="Chromosome"/>
</dbReference>
<dbReference type="eggNOG" id="COG3386">
    <property type="taxonomic scope" value="Bacteria"/>
</dbReference>
<evidence type="ECO:0000313" key="3">
    <source>
        <dbReference type="Proteomes" id="UP000002221"/>
    </source>
</evidence>
<dbReference type="AlphaFoldDB" id="D0ME08"/>
<dbReference type="HOGENOM" id="CLU_070070_0_1_10"/>
<keyword evidence="3" id="KW-1185">Reference proteome</keyword>
<proteinExistence type="predicted"/>
<dbReference type="Gene3D" id="2.120.10.30">
    <property type="entry name" value="TolB, C-terminal domain"/>
    <property type="match status" value="1"/>
</dbReference>
<accession>D0ME08</accession>
<sequence>MSREIAALLLLLSACQLAPSPVVTHWTLTPVWEVSDSLARPESALFDSVANVIYVSNINGGPTEKDGNGYISRIAPDGTLLQARWVTGLNAPKGMALSRGRLYVADIDTLVEIDPATGQITARYGAPGARFLNDVTADTAGNVYVSDSQTHRIYRLQGDSLTVWLDSPLLRSPNGIYALPDYLVVAAADSSAARPGGARYLHAVAYADRTPRPLGAVQPLGGIDGVEPADGGFFLSDWGAARVFFYDPTIDSLQVLVEVSQGTADFDYVPEQQRLYLPVMMSDRLIAYEVRREE</sequence>
<protein>
    <recommendedName>
        <fullName evidence="4">ATP/GTP-binding protein</fullName>
    </recommendedName>
</protein>
<evidence type="ECO:0000256" key="1">
    <source>
        <dbReference type="SAM" id="SignalP"/>
    </source>
</evidence>
<dbReference type="STRING" id="518766.Rmar_2273"/>
<evidence type="ECO:0000313" key="2">
    <source>
        <dbReference type="EMBL" id="ACY49152.1"/>
    </source>
</evidence>
<dbReference type="PROSITE" id="PS51257">
    <property type="entry name" value="PROKAR_LIPOPROTEIN"/>
    <property type="match status" value="1"/>
</dbReference>
<dbReference type="InterPro" id="IPR011042">
    <property type="entry name" value="6-blade_b-propeller_TolB-like"/>
</dbReference>
<organism evidence="2 3">
    <name type="scientific">Rhodothermus marinus (strain ATCC 43812 / DSM 4252 / R-10)</name>
    <name type="common">Rhodothermus obamensis</name>
    <dbReference type="NCBI Taxonomy" id="518766"/>
    <lineage>
        <taxon>Bacteria</taxon>
        <taxon>Pseudomonadati</taxon>
        <taxon>Rhodothermota</taxon>
        <taxon>Rhodothermia</taxon>
        <taxon>Rhodothermales</taxon>
        <taxon>Rhodothermaceae</taxon>
        <taxon>Rhodothermus</taxon>
    </lineage>
</organism>
<feature type="chain" id="PRO_5003010836" description="ATP/GTP-binding protein" evidence="1">
    <location>
        <begin position="19"/>
        <end position="294"/>
    </location>
</feature>
<dbReference type="EMBL" id="CP001807">
    <property type="protein sequence ID" value="ACY49152.1"/>
    <property type="molecule type" value="Genomic_DNA"/>
</dbReference>
<keyword evidence="1" id="KW-0732">Signal</keyword>
<feature type="signal peptide" evidence="1">
    <location>
        <begin position="1"/>
        <end position="18"/>
    </location>
</feature>
<name>D0ME08_RHOM4</name>
<evidence type="ECO:0008006" key="4">
    <source>
        <dbReference type="Google" id="ProtNLM"/>
    </source>
</evidence>
<reference evidence="2 3" key="1">
    <citation type="journal article" date="2009" name="Stand. Genomic Sci.">
        <title>Complete genome sequence of Rhodothermus marinus type strain (R-10).</title>
        <authorList>
            <person name="Nolan M."/>
            <person name="Tindall B.J."/>
            <person name="Pomrenke H."/>
            <person name="Lapidus A."/>
            <person name="Copeland A."/>
            <person name="Glavina Del Rio T."/>
            <person name="Lucas S."/>
            <person name="Chen F."/>
            <person name="Tice H."/>
            <person name="Cheng J.F."/>
            <person name="Saunders E."/>
            <person name="Han C."/>
            <person name="Bruce D."/>
            <person name="Goodwin L."/>
            <person name="Chain P."/>
            <person name="Pitluck S."/>
            <person name="Ovchinikova G."/>
            <person name="Pati A."/>
            <person name="Ivanova N."/>
            <person name="Mavromatis K."/>
            <person name="Chen A."/>
            <person name="Palaniappan K."/>
            <person name="Land M."/>
            <person name="Hauser L."/>
            <person name="Chang Y.J."/>
            <person name="Jeffries C.D."/>
            <person name="Brettin T."/>
            <person name="Goker M."/>
            <person name="Bristow J."/>
            <person name="Eisen J.A."/>
            <person name="Markowitz V."/>
            <person name="Hugenholtz P."/>
            <person name="Kyrpides N.C."/>
            <person name="Klenk H.P."/>
            <person name="Detter J.C."/>
        </authorList>
    </citation>
    <scope>NUCLEOTIDE SEQUENCE [LARGE SCALE GENOMIC DNA]</scope>
    <source>
        <strain evidence="3">ATCC 43812 / DSM 4252 / R-10</strain>
    </source>
</reference>
<dbReference type="SUPFAM" id="SSF63829">
    <property type="entry name" value="Calcium-dependent phosphotriesterase"/>
    <property type="match status" value="1"/>
</dbReference>